<feature type="transmembrane region" description="Helical" evidence="1">
    <location>
        <begin position="41"/>
        <end position="62"/>
    </location>
</feature>
<sequence length="71" mass="7075">MNHGASLPRSHFGERRSVSAAAVALLGAVAGQPSEPAGFVRAVHVLAGVATVLWLLAFAVALRGVAADDGG</sequence>
<keyword evidence="1" id="KW-0812">Transmembrane</keyword>
<name>A0ABY7K012_9ACTN</name>
<protein>
    <submittedName>
        <fullName evidence="2">Uncharacterized protein</fullName>
    </submittedName>
</protein>
<gene>
    <name evidence="2" type="ORF">M6B22_00380</name>
</gene>
<organism evidence="2 3">
    <name type="scientific">Jatrophihabitans cynanchi</name>
    <dbReference type="NCBI Taxonomy" id="2944128"/>
    <lineage>
        <taxon>Bacteria</taxon>
        <taxon>Bacillati</taxon>
        <taxon>Actinomycetota</taxon>
        <taxon>Actinomycetes</taxon>
        <taxon>Jatrophihabitantales</taxon>
        <taxon>Jatrophihabitantaceae</taxon>
        <taxon>Jatrophihabitans</taxon>
    </lineage>
</organism>
<keyword evidence="3" id="KW-1185">Reference proteome</keyword>
<proteinExistence type="predicted"/>
<evidence type="ECO:0000313" key="2">
    <source>
        <dbReference type="EMBL" id="WAX57238.1"/>
    </source>
</evidence>
<keyword evidence="1" id="KW-0472">Membrane</keyword>
<reference evidence="2" key="1">
    <citation type="submission" date="2022-05" db="EMBL/GenBank/DDBJ databases">
        <title>Jatrophihabitans sp. SB3-54 whole genome sequence.</title>
        <authorList>
            <person name="Suh M.K."/>
            <person name="Eom M.K."/>
            <person name="Kim J.S."/>
            <person name="Kim H.S."/>
            <person name="Do H.E."/>
            <person name="Shin Y.K."/>
            <person name="Lee J.-S."/>
        </authorList>
    </citation>
    <scope>NUCLEOTIDE SEQUENCE</scope>
    <source>
        <strain evidence="2">SB3-54</strain>
    </source>
</reference>
<dbReference type="EMBL" id="CP097463">
    <property type="protein sequence ID" value="WAX57238.1"/>
    <property type="molecule type" value="Genomic_DNA"/>
</dbReference>
<evidence type="ECO:0000256" key="1">
    <source>
        <dbReference type="SAM" id="Phobius"/>
    </source>
</evidence>
<dbReference type="Proteomes" id="UP001164693">
    <property type="component" value="Chromosome"/>
</dbReference>
<accession>A0ABY7K012</accession>
<keyword evidence="1" id="KW-1133">Transmembrane helix</keyword>
<dbReference type="RefSeq" id="WP_269443777.1">
    <property type="nucleotide sequence ID" value="NZ_CP097463.1"/>
</dbReference>
<evidence type="ECO:0000313" key="3">
    <source>
        <dbReference type="Proteomes" id="UP001164693"/>
    </source>
</evidence>